<reference evidence="2 3" key="1">
    <citation type="submission" date="2022-07" db="EMBL/GenBank/DDBJ databases">
        <title>Novel species in genus cellulomonas.</title>
        <authorList>
            <person name="Ye L."/>
        </authorList>
    </citation>
    <scope>NUCLEOTIDE SEQUENCE [LARGE SCALE GENOMIC DNA]</scope>
    <source>
        <strain evidence="3">zg-Y338</strain>
    </source>
</reference>
<keyword evidence="1" id="KW-0812">Transmembrane</keyword>
<feature type="transmembrane region" description="Helical" evidence="1">
    <location>
        <begin position="134"/>
        <end position="152"/>
    </location>
</feature>
<organism evidence="2 3">
    <name type="scientific">Cellulomonas chengniuliangii</name>
    <dbReference type="NCBI Taxonomy" id="2968084"/>
    <lineage>
        <taxon>Bacteria</taxon>
        <taxon>Bacillati</taxon>
        <taxon>Actinomycetota</taxon>
        <taxon>Actinomycetes</taxon>
        <taxon>Micrococcales</taxon>
        <taxon>Cellulomonadaceae</taxon>
        <taxon>Cellulomonas</taxon>
    </lineage>
</organism>
<name>A0ABY5L043_9CELL</name>
<evidence type="ECO:0000313" key="3">
    <source>
        <dbReference type="Proteomes" id="UP001316189"/>
    </source>
</evidence>
<feature type="transmembrane region" description="Helical" evidence="1">
    <location>
        <begin position="303"/>
        <end position="320"/>
    </location>
</feature>
<dbReference type="Proteomes" id="UP001316189">
    <property type="component" value="Chromosome"/>
</dbReference>
<proteinExistence type="predicted"/>
<protein>
    <recommendedName>
        <fullName evidence="4">Transporter</fullName>
    </recommendedName>
</protein>
<feature type="transmembrane region" description="Helical" evidence="1">
    <location>
        <begin position="478"/>
        <end position="500"/>
    </location>
</feature>
<feature type="transmembrane region" description="Helical" evidence="1">
    <location>
        <begin position="21"/>
        <end position="50"/>
    </location>
</feature>
<keyword evidence="1" id="KW-1133">Transmembrane helix</keyword>
<keyword evidence="3" id="KW-1185">Reference proteome</keyword>
<feature type="transmembrane region" description="Helical" evidence="1">
    <location>
        <begin position="101"/>
        <end position="128"/>
    </location>
</feature>
<feature type="transmembrane region" description="Helical" evidence="1">
    <location>
        <begin position="173"/>
        <end position="193"/>
    </location>
</feature>
<feature type="transmembrane region" description="Helical" evidence="1">
    <location>
        <begin position="369"/>
        <end position="393"/>
    </location>
</feature>
<evidence type="ECO:0000313" key="2">
    <source>
        <dbReference type="EMBL" id="UUI76137.1"/>
    </source>
</evidence>
<feature type="transmembrane region" description="Helical" evidence="1">
    <location>
        <begin position="405"/>
        <end position="427"/>
    </location>
</feature>
<gene>
    <name evidence="2" type="ORF">NP064_04330</name>
</gene>
<accession>A0ABY5L043</accession>
<dbReference type="RefSeq" id="WP_227567739.1">
    <property type="nucleotide sequence ID" value="NZ_CP101988.1"/>
</dbReference>
<feature type="transmembrane region" description="Helical" evidence="1">
    <location>
        <begin position="326"/>
        <end position="349"/>
    </location>
</feature>
<evidence type="ECO:0000256" key="1">
    <source>
        <dbReference type="SAM" id="Phobius"/>
    </source>
</evidence>
<evidence type="ECO:0008006" key="4">
    <source>
        <dbReference type="Google" id="ProtNLM"/>
    </source>
</evidence>
<dbReference type="EMBL" id="CP101988">
    <property type="protein sequence ID" value="UUI76137.1"/>
    <property type="molecule type" value="Genomic_DNA"/>
</dbReference>
<feature type="transmembrane region" description="Helical" evidence="1">
    <location>
        <begin position="56"/>
        <end position="80"/>
    </location>
</feature>
<feature type="transmembrane region" description="Helical" evidence="1">
    <location>
        <begin position="448"/>
        <end position="472"/>
    </location>
</feature>
<sequence>MVAHLVTLKLALLRNGLRRSAWQVVGLVIGLLYGLGFAALLVVGLVVLAVQGDQEVAATTLVLCGGLLVLGWWLIPLVAFGVDATLDPQRFTTFGIPRRQLLVGLALAGLVGVPGLVTVVVALTSAAVWWRDPAAVAAGVVGAALAVAVCVVGSRATTTALAPLVTRRKVREIGTIVVLVPLFMLGPIMAAVGSGLSSVSDSLPEIARVVGWTPFGAPWALPADVAAGSWGPAVAKLVIAVATLAGLAWVWDRALTRALTGGEQREGSQAKVRGLGIFGRVPATPVGAVAARSLVYWLRDPRYAGAVVVVPLVPVMLAFLGGADSLLLLLSAPVGALLFGWAISADVAYDSTAFWTHVAAPITGAVDRWGRVCAALAIGIPGTLVLAVVSLAVSGRWGLTVPLLGFSLGVLATSLGASSFVSARVVYPVPKPGESPFSTPQGSQTAAMISQMVGMVALCALLLPSAGLAVAAALTGSVVLGVVTLVVSIALGAVFLRVGVRLGGAQYDRRAPDLLTTMRGFA</sequence>
<keyword evidence="1" id="KW-0472">Membrane</keyword>
<feature type="transmembrane region" description="Helical" evidence="1">
    <location>
        <begin position="233"/>
        <end position="251"/>
    </location>
</feature>